<dbReference type="Proteomes" id="UP001501222">
    <property type="component" value="Unassembled WGS sequence"/>
</dbReference>
<reference evidence="2" key="1">
    <citation type="journal article" date="2019" name="Int. J. Syst. Evol. Microbiol.">
        <title>The Global Catalogue of Microorganisms (GCM) 10K type strain sequencing project: providing services to taxonomists for standard genome sequencing and annotation.</title>
        <authorList>
            <consortium name="The Broad Institute Genomics Platform"/>
            <consortium name="The Broad Institute Genome Sequencing Center for Infectious Disease"/>
            <person name="Wu L."/>
            <person name="Ma J."/>
        </authorList>
    </citation>
    <scope>NUCLEOTIDE SEQUENCE [LARGE SCALE GENOMIC DNA]</scope>
    <source>
        <strain evidence="2">JCM 16928</strain>
    </source>
</reference>
<protein>
    <submittedName>
        <fullName evidence="1">Hyaluronidase/chondrosulfatase</fullName>
    </submittedName>
</protein>
<evidence type="ECO:0000313" key="2">
    <source>
        <dbReference type="Proteomes" id="UP001501222"/>
    </source>
</evidence>
<comment type="caution">
    <text evidence="1">The sequence shown here is derived from an EMBL/GenBank/DDBJ whole genome shotgun (WGS) entry which is preliminary data.</text>
</comment>
<name>A0ABP6Y5U4_9ACTN</name>
<keyword evidence="2" id="KW-1185">Reference proteome</keyword>
<sequence length="253" mass="27259">MTSPTQPAPNQIAGLGADSCRAGCDSDHVTSNEIEPPGHVEIWGRALVGMVPLVGGPAAEIWDGYRKRYEYRASQALGAIGEKVTPEQLQERLVESEDLDVVFGRAIQAAANSGLEAKRRLLGLVIAEAVLDDAMIDSASLMTDVLSQIEAPHVRCLEDIWRVQQEVESSGERSQAARGAEREINQRILDVGRKYPSPLLQTLVNLSLLDARTSWDQGMDLIQGLTTFGEDFLRELHGATGATDSSPSTPAGA</sequence>
<organism evidence="1 2">
    <name type="scientific">Kribbella ginsengisoli</name>
    <dbReference type="NCBI Taxonomy" id="363865"/>
    <lineage>
        <taxon>Bacteria</taxon>
        <taxon>Bacillati</taxon>
        <taxon>Actinomycetota</taxon>
        <taxon>Actinomycetes</taxon>
        <taxon>Propionibacteriales</taxon>
        <taxon>Kribbellaceae</taxon>
        <taxon>Kribbella</taxon>
    </lineage>
</organism>
<evidence type="ECO:0000313" key="1">
    <source>
        <dbReference type="EMBL" id="GAA3576876.1"/>
    </source>
</evidence>
<gene>
    <name evidence="1" type="ORF">GCM10022235_53420</name>
</gene>
<accession>A0ABP6Y5U4</accession>
<proteinExistence type="predicted"/>
<dbReference type="EMBL" id="BAABAA010000007">
    <property type="protein sequence ID" value="GAA3576876.1"/>
    <property type="molecule type" value="Genomic_DNA"/>
</dbReference>